<dbReference type="Proteomes" id="UP000230233">
    <property type="component" value="Chromosome II"/>
</dbReference>
<dbReference type="PANTHER" id="PTHR22743">
    <property type="entry name" value="MEPRIN/TRAF-LIKE MATH FAMILY-C.ELEGANS"/>
    <property type="match status" value="1"/>
</dbReference>
<name>A0A2G5VB78_9PELO</name>
<reference evidence="3" key="1">
    <citation type="submission" date="2017-10" db="EMBL/GenBank/DDBJ databases">
        <title>Rapid genome shrinkage in a self-fertile nematode reveals novel sperm competition proteins.</title>
        <authorList>
            <person name="Yin D."/>
            <person name="Schwarz E.M."/>
            <person name="Thomas C.G."/>
            <person name="Felde R.L."/>
            <person name="Korf I.F."/>
            <person name="Cutter A.D."/>
            <person name="Schartner C.M."/>
            <person name="Ralston E.J."/>
            <person name="Meyer B.J."/>
            <person name="Haag E.S."/>
        </authorList>
    </citation>
    <scope>NUCLEOTIDE SEQUENCE [LARGE SCALE GENOMIC DNA]</scope>
    <source>
        <strain evidence="3">JU1422</strain>
    </source>
</reference>
<dbReference type="Gene3D" id="3.30.710.10">
    <property type="entry name" value="Potassium Channel Kv1.1, Chain A"/>
    <property type="match status" value="1"/>
</dbReference>
<dbReference type="AlphaFoldDB" id="A0A2G5VB78"/>
<dbReference type="CDD" id="cd18186">
    <property type="entry name" value="BTB_POZ_ZBTB_KLHL-like"/>
    <property type="match status" value="1"/>
</dbReference>
<proteinExistence type="predicted"/>
<dbReference type="SUPFAM" id="SSF54695">
    <property type="entry name" value="POZ domain"/>
    <property type="match status" value="1"/>
</dbReference>
<keyword evidence="3" id="KW-1185">Reference proteome</keyword>
<dbReference type="SUPFAM" id="SSF49599">
    <property type="entry name" value="TRAF domain-like"/>
    <property type="match status" value="1"/>
</dbReference>
<dbReference type="InterPro" id="IPR052664">
    <property type="entry name" value="BTB-MATH_domain_protein"/>
</dbReference>
<dbReference type="Pfam" id="PF00651">
    <property type="entry name" value="BTB"/>
    <property type="match status" value="1"/>
</dbReference>
<dbReference type="InterPro" id="IPR000210">
    <property type="entry name" value="BTB/POZ_dom"/>
</dbReference>
<gene>
    <name evidence="2" type="primary">Cnig_chr_II.g7752</name>
    <name evidence="2" type="ORF">B9Z55_007752</name>
</gene>
<accession>A0A2G5VB78</accession>
<feature type="domain" description="BTB" evidence="1">
    <location>
        <begin position="74"/>
        <end position="141"/>
    </location>
</feature>
<dbReference type="Pfam" id="PF00917">
    <property type="entry name" value="MATH"/>
    <property type="match status" value="1"/>
</dbReference>
<dbReference type="InterPro" id="IPR011333">
    <property type="entry name" value="SKP1/BTB/POZ_sf"/>
</dbReference>
<comment type="caution">
    <text evidence="2">The sequence shown here is derived from an EMBL/GenBank/DDBJ whole genome shotgun (WGS) entry which is preliminary data.</text>
</comment>
<organism evidence="2 3">
    <name type="scientific">Caenorhabditis nigoni</name>
    <dbReference type="NCBI Taxonomy" id="1611254"/>
    <lineage>
        <taxon>Eukaryota</taxon>
        <taxon>Metazoa</taxon>
        <taxon>Ecdysozoa</taxon>
        <taxon>Nematoda</taxon>
        <taxon>Chromadorea</taxon>
        <taxon>Rhabditida</taxon>
        <taxon>Rhabditina</taxon>
        <taxon>Rhabditomorpha</taxon>
        <taxon>Rhabditoidea</taxon>
        <taxon>Rhabditidae</taxon>
        <taxon>Peloderinae</taxon>
        <taxon>Caenorhabditis</taxon>
    </lineage>
</organism>
<evidence type="ECO:0000313" key="2">
    <source>
        <dbReference type="EMBL" id="PIC48977.1"/>
    </source>
</evidence>
<protein>
    <recommendedName>
        <fullName evidence="1">BTB domain-containing protein</fullName>
    </recommendedName>
</protein>
<sequence length="237" mass="27313">MVGRNNKSVIKTDEGIFKLRKGHGVADFLKLEDMKNDYLIDDKLTCEVKVEILKMDLFKKETMRRFDESQKDVSDVVLVVQDTKFYVQKMYLALQSSYFKTLFFGKFAESQKSEIKLNGIDPDDFQNFLELIHGDSFVCEDNVDGILQVADMYDVPTAIRKCEEFLIDYSEKDTVERLQLALRCNLENLKNDCLSEIKSVPDIEAIMEANLPEMNLSTSQALLQKCIDFANKGNNRK</sequence>
<dbReference type="PANTHER" id="PTHR22743:SF165">
    <property type="entry name" value="BTB AND MATH DOMAIN CONTAINING-RELATED"/>
    <property type="match status" value="1"/>
</dbReference>
<dbReference type="OrthoDB" id="5866811at2759"/>
<evidence type="ECO:0000259" key="1">
    <source>
        <dbReference type="PROSITE" id="PS50097"/>
    </source>
</evidence>
<dbReference type="PROSITE" id="PS50097">
    <property type="entry name" value="BTB"/>
    <property type="match status" value="1"/>
</dbReference>
<dbReference type="EMBL" id="PDUG01000002">
    <property type="protein sequence ID" value="PIC48977.1"/>
    <property type="molecule type" value="Genomic_DNA"/>
</dbReference>
<dbReference type="SMART" id="SM00225">
    <property type="entry name" value="BTB"/>
    <property type="match status" value="1"/>
</dbReference>
<evidence type="ECO:0000313" key="3">
    <source>
        <dbReference type="Proteomes" id="UP000230233"/>
    </source>
</evidence>
<dbReference type="InterPro" id="IPR002083">
    <property type="entry name" value="MATH/TRAF_dom"/>
</dbReference>